<dbReference type="AlphaFoldDB" id="A0A8D8PY95"/>
<feature type="chain" id="PRO_5034074080" evidence="1">
    <location>
        <begin position="32"/>
        <end position="100"/>
    </location>
</feature>
<name>A0A8D8PY95_9HEMI</name>
<sequence length="100" mass="11230">MSLFFAIPTPDTISHFLNLLCLLYYCHLSNSDCVPSFCLARLICQSIFKCFRSGLLTTESYSFFSLTISYGIAKGVNDDLGQELRAVSYVRKPNKSINIS</sequence>
<organism evidence="2">
    <name type="scientific">Cacopsylla melanoneura</name>
    <dbReference type="NCBI Taxonomy" id="428564"/>
    <lineage>
        <taxon>Eukaryota</taxon>
        <taxon>Metazoa</taxon>
        <taxon>Ecdysozoa</taxon>
        <taxon>Arthropoda</taxon>
        <taxon>Hexapoda</taxon>
        <taxon>Insecta</taxon>
        <taxon>Pterygota</taxon>
        <taxon>Neoptera</taxon>
        <taxon>Paraneoptera</taxon>
        <taxon>Hemiptera</taxon>
        <taxon>Sternorrhyncha</taxon>
        <taxon>Psylloidea</taxon>
        <taxon>Psyllidae</taxon>
        <taxon>Psyllinae</taxon>
        <taxon>Cacopsylla</taxon>
    </lineage>
</organism>
<protein>
    <submittedName>
        <fullName evidence="2">Uncharacterized protein</fullName>
    </submittedName>
</protein>
<feature type="signal peptide" evidence="1">
    <location>
        <begin position="1"/>
        <end position="31"/>
    </location>
</feature>
<dbReference type="EMBL" id="HBUF01042300">
    <property type="protein sequence ID" value="CAG6618445.1"/>
    <property type="molecule type" value="Transcribed_RNA"/>
</dbReference>
<keyword evidence="1" id="KW-0732">Signal</keyword>
<accession>A0A8D8PY95</accession>
<reference evidence="2" key="1">
    <citation type="submission" date="2021-05" db="EMBL/GenBank/DDBJ databases">
        <authorList>
            <person name="Alioto T."/>
            <person name="Alioto T."/>
            <person name="Gomez Garrido J."/>
        </authorList>
    </citation>
    <scope>NUCLEOTIDE SEQUENCE</scope>
</reference>
<proteinExistence type="predicted"/>
<evidence type="ECO:0000256" key="1">
    <source>
        <dbReference type="SAM" id="SignalP"/>
    </source>
</evidence>
<evidence type="ECO:0000313" key="2">
    <source>
        <dbReference type="EMBL" id="CAG6618445.1"/>
    </source>
</evidence>